<accession>A0ABS6PU87</accession>
<feature type="domain" description="Thioredoxin" evidence="2">
    <location>
        <begin position="1"/>
        <end position="106"/>
    </location>
</feature>
<feature type="region of interest" description="Disordered" evidence="1">
    <location>
        <begin position="141"/>
        <end position="163"/>
    </location>
</feature>
<evidence type="ECO:0000313" key="3">
    <source>
        <dbReference type="EMBL" id="MBV4463804.1"/>
    </source>
</evidence>
<gene>
    <name evidence="3" type="ORF">KVG95_10745</name>
</gene>
<sequence length="163" mass="18693">MNSTAPHSTLPPIYRKALKTWRPVILYFGNQHCPACETAGPIFRQIGERYRHHANIYMLNTSESPRHPDVTGTPTVLFYKDGRLLKKLKGIGTEQTLQEDFARHIGKVKPRYMARKPSHDLVWLRQSLRTLCTVPRAHQMGSRRRALPQTRSAIARAPGSTRR</sequence>
<organism evidence="3 4">
    <name type="scientific">Pseudomonas farris</name>
    <dbReference type="NCBI Taxonomy" id="2841207"/>
    <lineage>
        <taxon>Bacteria</taxon>
        <taxon>Pseudomonadati</taxon>
        <taxon>Pseudomonadota</taxon>
        <taxon>Gammaproteobacteria</taxon>
        <taxon>Pseudomonadales</taxon>
        <taxon>Pseudomonadaceae</taxon>
        <taxon>Pseudomonas</taxon>
    </lineage>
</organism>
<evidence type="ECO:0000259" key="2">
    <source>
        <dbReference type="PROSITE" id="PS51352"/>
    </source>
</evidence>
<dbReference type="InterPro" id="IPR013766">
    <property type="entry name" value="Thioredoxin_domain"/>
</dbReference>
<name>A0ABS6PU87_9PSED</name>
<dbReference type="Pfam" id="PF00085">
    <property type="entry name" value="Thioredoxin"/>
    <property type="match status" value="1"/>
</dbReference>
<dbReference type="Proteomes" id="UP000886900">
    <property type="component" value="Unassembled WGS sequence"/>
</dbReference>
<comment type="caution">
    <text evidence="3">The sequence shown here is derived from an EMBL/GenBank/DDBJ whole genome shotgun (WGS) entry which is preliminary data.</text>
</comment>
<reference evidence="3" key="1">
    <citation type="submission" date="2021-06" db="EMBL/GenBank/DDBJ databases">
        <title>Updating the genus Pseudomonas: Description of 43 new species and partition of the Pseudomonas putida group.</title>
        <authorList>
            <person name="Girard L."/>
            <person name="Lood C."/>
            <person name="Vandamme P."/>
            <person name="Rokni-Zadeh H."/>
            <person name="Van Noort V."/>
            <person name="Hofte M."/>
            <person name="Lavigne R."/>
            <person name="De Mot R."/>
        </authorList>
    </citation>
    <scope>NUCLEOTIDE SEQUENCE</scope>
    <source>
        <strain evidence="3">SWRI79</strain>
    </source>
</reference>
<protein>
    <submittedName>
        <fullName evidence="3">Thioredoxin family protein</fullName>
    </submittedName>
</protein>
<dbReference type="RefSeq" id="WP_217856314.1">
    <property type="nucleotide sequence ID" value="NZ_JAHSTV010000004.1"/>
</dbReference>
<dbReference type="EMBL" id="JAHSTV010000004">
    <property type="protein sequence ID" value="MBV4463804.1"/>
    <property type="molecule type" value="Genomic_DNA"/>
</dbReference>
<dbReference type="PROSITE" id="PS51352">
    <property type="entry name" value="THIOREDOXIN_2"/>
    <property type="match status" value="1"/>
</dbReference>
<evidence type="ECO:0000313" key="4">
    <source>
        <dbReference type="Proteomes" id="UP000886900"/>
    </source>
</evidence>
<dbReference type="CDD" id="cd02947">
    <property type="entry name" value="TRX_family"/>
    <property type="match status" value="1"/>
</dbReference>
<keyword evidence="4" id="KW-1185">Reference proteome</keyword>
<proteinExistence type="predicted"/>
<evidence type="ECO:0000256" key="1">
    <source>
        <dbReference type="SAM" id="MobiDB-lite"/>
    </source>
</evidence>